<dbReference type="EMBL" id="BEZZ01024545">
    <property type="protein sequence ID" value="GCC39819.1"/>
    <property type="molecule type" value="Genomic_DNA"/>
</dbReference>
<sequence length="83" mass="8345">MEPPPRTVSTACCRENRGDCSAWGPDLPPGTQSVRGAGCLWARPGAGLSIRPPLAGAAGGGAAFIRGLLPDTTVQTGVGSSRE</sequence>
<keyword evidence="2" id="KW-1185">Reference proteome</keyword>
<evidence type="ECO:0000313" key="1">
    <source>
        <dbReference type="EMBL" id="GCC39819.1"/>
    </source>
</evidence>
<organism evidence="1 2">
    <name type="scientific">Chiloscyllium punctatum</name>
    <name type="common">Brownbanded bambooshark</name>
    <name type="synonym">Hemiscyllium punctatum</name>
    <dbReference type="NCBI Taxonomy" id="137246"/>
    <lineage>
        <taxon>Eukaryota</taxon>
        <taxon>Metazoa</taxon>
        <taxon>Chordata</taxon>
        <taxon>Craniata</taxon>
        <taxon>Vertebrata</taxon>
        <taxon>Chondrichthyes</taxon>
        <taxon>Elasmobranchii</taxon>
        <taxon>Galeomorphii</taxon>
        <taxon>Galeoidea</taxon>
        <taxon>Orectolobiformes</taxon>
        <taxon>Hemiscylliidae</taxon>
        <taxon>Chiloscyllium</taxon>
    </lineage>
</organism>
<name>A0A401TB07_CHIPU</name>
<dbReference type="Proteomes" id="UP000287033">
    <property type="component" value="Unassembled WGS sequence"/>
</dbReference>
<comment type="caution">
    <text evidence="1">The sequence shown here is derived from an EMBL/GenBank/DDBJ whole genome shotgun (WGS) entry which is preliminary data.</text>
</comment>
<accession>A0A401TB07</accession>
<reference evidence="1 2" key="1">
    <citation type="journal article" date="2018" name="Nat. Ecol. Evol.">
        <title>Shark genomes provide insights into elasmobranch evolution and the origin of vertebrates.</title>
        <authorList>
            <person name="Hara Y"/>
            <person name="Yamaguchi K"/>
            <person name="Onimaru K"/>
            <person name="Kadota M"/>
            <person name="Koyanagi M"/>
            <person name="Keeley SD"/>
            <person name="Tatsumi K"/>
            <person name="Tanaka K"/>
            <person name="Motone F"/>
            <person name="Kageyama Y"/>
            <person name="Nozu R"/>
            <person name="Adachi N"/>
            <person name="Nishimura O"/>
            <person name="Nakagawa R"/>
            <person name="Tanegashima C"/>
            <person name="Kiyatake I"/>
            <person name="Matsumoto R"/>
            <person name="Murakumo K"/>
            <person name="Nishida K"/>
            <person name="Terakita A"/>
            <person name="Kuratani S"/>
            <person name="Sato K"/>
            <person name="Hyodo S Kuraku.S."/>
        </authorList>
    </citation>
    <scope>NUCLEOTIDE SEQUENCE [LARGE SCALE GENOMIC DNA]</scope>
</reference>
<protein>
    <submittedName>
        <fullName evidence="1">Uncharacterized protein</fullName>
    </submittedName>
</protein>
<gene>
    <name evidence="1" type="ORF">chiPu_0023653</name>
</gene>
<feature type="non-terminal residue" evidence="1">
    <location>
        <position position="83"/>
    </location>
</feature>
<dbReference type="AlphaFoldDB" id="A0A401TB07"/>
<evidence type="ECO:0000313" key="2">
    <source>
        <dbReference type="Proteomes" id="UP000287033"/>
    </source>
</evidence>
<proteinExistence type="predicted"/>